<dbReference type="Proteomes" id="UP000034228">
    <property type="component" value="Unassembled WGS sequence"/>
</dbReference>
<protein>
    <recommendedName>
        <fullName evidence="1">Recombinase domain-containing protein</fullName>
    </recommendedName>
</protein>
<dbReference type="InterPro" id="IPR011109">
    <property type="entry name" value="DNA_bind_recombinase_dom"/>
</dbReference>
<dbReference type="EMBL" id="LAHO01000009">
    <property type="protein sequence ID" value="KKO45395.1"/>
    <property type="molecule type" value="Genomic_DNA"/>
</dbReference>
<reference evidence="2 3" key="1">
    <citation type="submission" date="2015-03" db="EMBL/GenBank/DDBJ databases">
        <title>Draft genome sequences of two protease-producing strains of Arsukibacterium isolated from two cold and alkaline environments.</title>
        <authorList>
            <person name="Lylloff J.E."/>
            <person name="Skov L.B."/>
            <person name="Jepsen M."/>
            <person name="Hallin P.F."/>
            <person name="Sorensen S.J."/>
            <person name="Stougaard P."/>
            <person name="Glaring M.A."/>
        </authorList>
    </citation>
    <scope>NUCLEOTIDE SEQUENCE [LARGE SCALE GENOMIC DNA]</scope>
    <source>
        <strain evidence="2 3">GCM72</strain>
    </source>
</reference>
<comment type="caution">
    <text evidence="2">The sequence shown here is derived from an EMBL/GenBank/DDBJ whole genome shotgun (WGS) entry which is preliminary data.</text>
</comment>
<dbReference type="OrthoDB" id="6402732at2"/>
<evidence type="ECO:0000259" key="1">
    <source>
        <dbReference type="Pfam" id="PF07508"/>
    </source>
</evidence>
<sequence>MTRTEHQQHRQHVLNLVYPLVKAGWKIPSYQKAVNYLNAKEIRTARGNPWTRKRLFRFLQNAGYSGLWGLKQLDIAPEIASK</sequence>
<dbReference type="STRING" id="336831.WG68_10080"/>
<name>A0A0M2V6U5_9GAMM</name>
<evidence type="ECO:0000313" key="2">
    <source>
        <dbReference type="EMBL" id="KKO45395.1"/>
    </source>
</evidence>
<dbReference type="RefSeq" id="WP_046557569.1">
    <property type="nucleotide sequence ID" value="NZ_LAHO01000009.1"/>
</dbReference>
<feature type="domain" description="Recombinase" evidence="1">
    <location>
        <begin position="28"/>
        <end position="68"/>
    </location>
</feature>
<keyword evidence="3" id="KW-1185">Reference proteome</keyword>
<dbReference type="GO" id="GO:0003677">
    <property type="term" value="F:DNA binding"/>
    <property type="evidence" value="ECO:0007669"/>
    <property type="project" value="InterPro"/>
</dbReference>
<dbReference type="Pfam" id="PF07508">
    <property type="entry name" value="Recombinase"/>
    <property type="match status" value="1"/>
</dbReference>
<accession>A0A0M2V6U5</accession>
<organism evidence="2 3">
    <name type="scientific">Arsukibacterium ikkense</name>
    <dbReference type="NCBI Taxonomy" id="336831"/>
    <lineage>
        <taxon>Bacteria</taxon>
        <taxon>Pseudomonadati</taxon>
        <taxon>Pseudomonadota</taxon>
        <taxon>Gammaproteobacteria</taxon>
        <taxon>Chromatiales</taxon>
        <taxon>Chromatiaceae</taxon>
        <taxon>Arsukibacterium</taxon>
    </lineage>
</organism>
<proteinExistence type="predicted"/>
<gene>
    <name evidence="2" type="ORF">WG68_10080</name>
</gene>
<dbReference type="GO" id="GO:0000150">
    <property type="term" value="F:DNA strand exchange activity"/>
    <property type="evidence" value="ECO:0007669"/>
    <property type="project" value="InterPro"/>
</dbReference>
<dbReference type="AlphaFoldDB" id="A0A0M2V6U5"/>
<evidence type="ECO:0000313" key="3">
    <source>
        <dbReference type="Proteomes" id="UP000034228"/>
    </source>
</evidence>